<feature type="region of interest" description="Disordered" evidence="1">
    <location>
        <begin position="1"/>
        <end position="86"/>
    </location>
</feature>
<keyword evidence="2" id="KW-1133">Transmembrane helix</keyword>
<feature type="transmembrane region" description="Helical" evidence="2">
    <location>
        <begin position="110"/>
        <end position="127"/>
    </location>
</feature>
<dbReference type="RefSeq" id="WP_089297758.1">
    <property type="nucleotide sequence ID" value="NZ_BOMU01000098.1"/>
</dbReference>
<dbReference type="AlphaFoldDB" id="A0A239GLE9"/>
<evidence type="ECO:0000256" key="2">
    <source>
        <dbReference type="SAM" id="Phobius"/>
    </source>
</evidence>
<feature type="compositionally biased region" description="Gly residues" evidence="1">
    <location>
        <begin position="18"/>
        <end position="28"/>
    </location>
</feature>
<gene>
    <name evidence="3" type="ORF">SAMN06264365_12165</name>
</gene>
<evidence type="ECO:0000256" key="1">
    <source>
        <dbReference type="SAM" id="MobiDB-lite"/>
    </source>
</evidence>
<keyword evidence="4" id="KW-1185">Reference proteome</keyword>
<proteinExistence type="predicted"/>
<name>A0A239GLE9_9ACTN</name>
<reference evidence="3 4" key="1">
    <citation type="submission" date="2017-06" db="EMBL/GenBank/DDBJ databases">
        <authorList>
            <person name="Kim H.J."/>
            <person name="Triplett B.A."/>
        </authorList>
    </citation>
    <scope>NUCLEOTIDE SEQUENCE [LARGE SCALE GENOMIC DNA]</scope>
    <source>
        <strain evidence="3 4">DSM 43151</strain>
    </source>
</reference>
<keyword evidence="2" id="KW-0812">Transmembrane</keyword>
<evidence type="ECO:0000313" key="4">
    <source>
        <dbReference type="Proteomes" id="UP000198415"/>
    </source>
</evidence>
<evidence type="ECO:0000313" key="3">
    <source>
        <dbReference type="EMBL" id="SNS69313.1"/>
    </source>
</evidence>
<protein>
    <submittedName>
        <fullName evidence="3">Uncharacterized protein</fullName>
    </submittedName>
</protein>
<dbReference type="EMBL" id="FZNR01000021">
    <property type="protein sequence ID" value="SNS69313.1"/>
    <property type="molecule type" value="Genomic_DNA"/>
</dbReference>
<dbReference type="Proteomes" id="UP000198415">
    <property type="component" value="Unassembled WGS sequence"/>
</dbReference>
<sequence length="131" mass="12631">MSASGESPARPGTPTPGPGGKAPGGGPAGKAPSGTARGSTAPGGRSGTGPKGAAAPPRTGRSETHSTGHIAEATAQTSTRMACGAADAAERATRAIGSARRRVAAHPEEYALLGVALIMAAAGVALLRRSR</sequence>
<keyword evidence="2" id="KW-0472">Membrane</keyword>
<organism evidence="3 4">
    <name type="scientific">Actinoplanes regularis</name>
    <dbReference type="NCBI Taxonomy" id="52697"/>
    <lineage>
        <taxon>Bacteria</taxon>
        <taxon>Bacillati</taxon>
        <taxon>Actinomycetota</taxon>
        <taxon>Actinomycetes</taxon>
        <taxon>Micromonosporales</taxon>
        <taxon>Micromonosporaceae</taxon>
        <taxon>Actinoplanes</taxon>
    </lineage>
</organism>
<accession>A0A239GLE9</accession>